<evidence type="ECO:0000313" key="3">
    <source>
        <dbReference type="Proteomes" id="UP000054279"/>
    </source>
</evidence>
<dbReference type="HOGENOM" id="CLU_2528903_0_0_1"/>
<reference evidence="2 3" key="1">
    <citation type="submission" date="2014-06" db="EMBL/GenBank/DDBJ databases">
        <title>Evolutionary Origins and Diversification of the Mycorrhizal Mutualists.</title>
        <authorList>
            <consortium name="DOE Joint Genome Institute"/>
            <consortium name="Mycorrhizal Genomics Consortium"/>
            <person name="Kohler A."/>
            <person name="Kuo A."/>
            <person name="Nagy L.G."/>
            <person name="Floudas D."/>
            <person name="Copeland A."/>
            <person name="Barry K.W."/>
            <person name="Cichocki N."/>
            <person name="Veneault-Fourrey C."/>
            <person name="LaButti K."/>
            <person name="Lindquist E.A."/>
            <person name="Lipzen A."/>
            <person name="Lundell T."/>
            <person name="Morin E."/>
            <person name="Murat C."/>
            <person name="Riley R."/>
            <person name="Ohm R."/>
            <person name="Sun H."/>
            <person name="Tunlid A."/>
            <person name="Henrissat B."/>
            <person name="Grigoriev I.V."/>
            <person name="Hibbett D.S."/>
            <person name="Martin F."/>
        </authorList>
    </citation>
    <scope>NUCLEOTIDE SEQUENCE [LARGE SCALE GENOMIC DNA]</scope>
    <source>
        <strain evidence="2 3">SS14</strain>
    </source>
</reference>
<feature type="chain" id="PRO_5002204582" evidence="1">
    <location>
        <begin position="20"/>
        <end position="84"/>
    </location>
</feature>
<dbReference type="AlphaFoldDB" id="A0A0C9VC56"/>
<keyword evidence="1" id="KW-0732">Signal</keyword>
<evidence type="ECO:0000256" key="1">
    <source>
        <dbReference type="SAM" id="SignalP"/>
    </source>
</evidence>
<gene>
    <name evidence="2" type="ORF">M422DRAFT_262675</name>
</gene>
<sequence>MKFIAITSTFLSIVSFVAGAAIDGSQFIHPPGVIAKVINKVLAEFKINVTHGSIAKKDLKAIDLRNLIKDNPDGKWPEEQHGKI</sequence>
<feature type="signal peptide" evidence="1">
    <location>
        <begin position="1"/>
        <end position="19"/>
    </location>
</feature>
<proteinExistence type="predicted"/>
<dbReference type="EMBL" id="KN837192">
    <property type="protein sequence ID" value="KIJ35115.1"/>
    <property type="molecule type" value="Genomic_DNA"/>
</dbReference>
<keyword evidence="3" id="KW-1185">Reference proteome</keyword>
<evidence type="ECO:0000313" key="2">
    <source>
        <dbReference type="EMBL" id="KIJ35115.1"/>
    </source>
</evidence>
<accession>A0A0C9VC56</accession>
<organism evidence="2 3">
    <name type="scientific">Sphaerobolus stellatus (strain SS14)</name>
    <dbReference type="NCBI Taxonomy" id="990650"/>
    <lineage>
        <taxon>Eukaryota</taxon>
        <taxon>Fungi</taxon>
        <taxon>Dikarya</taxon>
        <taxon>Basidiomycota</taxon>
        <taxon>Agaricomycotina</taxon>
        <taxon>Agaricomycetes</taxon>
        <taxon>Phallomycetidae</taxon>
        <taxon>Geastrales</taxon>
        <taxon>Sphaerobolaceae</taxon>
        <taxon>Sphaerobolus</taxon>
    </lineage>
</organism>
<protein>
    <submittedName>
        <fullName evidence="2">Uncharacterized protein</fullName>
    </submittedName>
</protein>
<dbReference type="Proteomes" id="UP000054279">
    <property type="component" value="Unassembled WGS sequence"/>
</dbReference>
<name>A0A0C9VC56_SPHS4</name>